<dbReference type="Gene3D" id="3.40.50.1820">
    <property type="entry name" value="alpha/beta hydrolase"/>
    <property type="match status" value="1"/>
</dbReference>
<dbReference type="PANTHER" id="PTHR48070:SF6">
    <property type="entry name" value="ESTERASE OVCA2"/>
    <property type="match status" value="1"/>
</dbReference>
<dbReference type="GO" id="GO:0005737">
    <property type="term" value="C:cytoplasm"/>
    <property type="evidence" value="ECO:0007669"/>
    <property type="project" value="TreeGrafter"/>
</dbReference>
<sequence length="433" mass="48324">MRILCFHGHTQTGPWFERKTFRLREHIERAFPGSTFVFPTGPIAYKVSDRLDYLSDIQRERTENFKDPDVIDTHAWFRLFEEDPPRGFFESLDKTAEILRTEGPFDGVICFSQGSVIGGMVASLLEGPKRRQRFEEYAATFPGAMQYPESYKNLDHPPLKFGITYGAYMGTHPMFKAFYSEPLIETPFLHFMGDFDPIVPSDMAAAVDQAQIGGSRRRKMTHPGAHALPVGSQYHEAVVDFIRSACDSPSYFDLPADDVPPLSYKDTPEQTPLQTPLLTPSLSSAVSTTSIPSSEATILGSKRLDQWRKPRSPRRHVKSLPIRRSVFSRRSTSSSTASSADSQRSDDSDATHTLASSTVTVPASADSVAKEPDVAVTVVEEDPMVPGYEGEGWQELLLSDLLNEMLRRQGRSGKFYFVPDAEEGRLVNGLALD</sequence>
<proteinExistence type="predicted"/>
<dbReference type="GO" id="GO:0019748">
    <property type="term" value="P:secondary metabolic process"/>
    <property type="evidence" value="ECO:0007669"/>
    <property type="project" value="TreeGrafter"/>
</dbReference>
<dbReference type="PANTHER" id="PTHR48070">
    <property type="entry name" value="ESTERASE OVCA2"/>
    <property type="match status" value="1"/>
</dbReference>
<dbReference type="GO" id="GO:0005634">
    <property type="term" value="C:nucleus"/>
    <property type="evidence" value="ECO:0007669"/>
    <property type="project" value="TreeGrafter"/>
</dbReference>
<dbReference type="Pfam" id="PF03959">
    <property type="entry name" value="FSH1"/>
    <property type="match status" value="1"/>
</dbReference>
<dbReference type="EMBL" id="PVWQ01000026">
    <property type="protein sequence ID" value="RDW57872.1"/>
    <property type="molecule type" value="Genomic_DNA"/>
</dbReference>
<feature type="compositionally biased region" description="Low complexity" evidence="2">
    <location>
        <begin position="328"/>
        <end position="342"/>
    </location>
</feature>
<dbReference type="OrthoDB" id="2094269at2759"/>
<keyword evidence="1" id="KW-0378">Hydrolase</keyword>
<feature type="domain" description="Serine hydrolase" evidence="3">
    <location>
        <begin position="1"/>
        <end position="237"/>
    </location>
</feature>
<reference evidence="4 5" key="1">
    <citation type="journal article" date="2018" name="IMA Fungus">
        <title>IMA Genome-F 9: Draft genome sequence of Annulohypoxylon stygium, Aspergillus mulundensis, Berkeleyomyces basicola (syn. Thielaviopsis basicola), Ceratocystis smalleyi, two Cercospora beticola strains, Coleophoma cylindrospora, Fusarium fracticaudum, Phialophora cf. hyalina, and Morchella septimelata.</title>
        <authorList>
            <person name="Wingfield B.D."/>
            <person name="Bills G.F."/>
            <person name="Dong Y."/>
            <person name="Huang W."/>
            <person name="Nel W.J."/>
            <person name="Swalarsk-Parry B.S."/>
            <person name="Vaghefi N."/>
            <person name="Wilken P.M."/>
            <person name="An Z."/>
            <person name="de Beer Z.W."/>
            <person name="De Vos L."/>
            <person name="Chen L."/>
            <person name="Duong T.A."/>
            <person name="Gao Y."/>
            <person name="Hammerbacher A."/>
            <person name="Kikkert J.R."/>
            <person name="Li Y."/>
            <person name="Li H."/>
            <person name="Li K."/>
            <person name="Li Q."/>
            <person name="Liu X."/>
            <person name="Ma X."/>
            <person name="Naidoo K."/>
            <person name="Pethybridge S.J."/>
            <person name="Sun J."/>
            <person name="Steenkamp E.T."/>
            <person name="van der Nest M.A."/>
            <person name="van Wyk S."/>
            <person name="Wingfield M.J."/>
            <person name="Xiong C."/>
            <person name="Yue Q."/>
            <person name="Zhang X."/>
        </authorList>
    </citation>
    <scope>NUCLEOTIDE SEQUENCE [LARGE SCALE GENOMIC DNA]</scope>
    <source>
        <strain evidence="4 5">DSM 5745</strain>
    </source>
</reference>
<dbReference type="GeneID" id="38121760"/>
<dbReference type="InterPro" id="IPR029058">
    <property type="entry name" value="AB_hydrolase_fold"/>
</dbReference>
<protein>
    <recommendedName>
        <fullName evidence="3">Serine hydrolase domain-containing protein</fullName>
    </recommendedName>
</protein>
<evidence type="ECO:0000313" key="5">
    <source>
        <dbReference type="Proteomes" id="UP000256690"/>
    </source>
</evidence>
<name>A0A3D8Q7S7_9EURO</name>
<feature type="compositionally biased region" description="Basic residues" evidence="2">
    <location>
        <begin position="309"/>
        <end position="318"/>
    </location>
</feature>
<evidence type="ECO:0000259" key="3">
    <source>
        <dbReference type="Pfam" id="PF03959"/>
    </source>
</evidence>
<dbReference type="SUPFAM" id="SSF53474">
    <property type="entry name" value="alpha/beta-Hydrolases"/>
    <property type="match status" value="1"/>
</dbReference>
<dbReference type="InterPro" id="IPR005645">
    <property type="entry name" value="FSH-like_dom"/>
</dbReference>
<evidence type="ECO:0000313" key="4">
    <source>
        <dbReference type="EMBL" id="RDW57872.1"/>
    </source>
</evidence>
<evidence type="ECO:0000256" key="2">
    <source>
        <dbReference type="SAM" id="MobiDB-lite"/>
    </source>
</evidence>
<evidence type="ECO:0000256" key="1">
    <source>
        <dbReference type="ARBA" id="ARBA00022801"/>
    </source>
</evidence>
<feature type="compositionally biased region" description="Low complexity" evidence="2">
    <location>
        <begin position="271"/>
        <end position="294"/>
    </location>
</feature>
<dbReference type="RefSeq" id="XP_026598041.1">
    <property type="nucleotide sequence ID" value="XM_026753406.1"/>
</dbReference>
<feature type="region of interest" description="Disordered" evidence="2">
    <location>
        <begin position="257"/>
        <end position="371"/>
    </location>
</feature>
<accession>A0A3D8Q7S7</accession>
<dbReference type="GO" id="GO:0016787">
    <property type="term" value="F:hydrolase activity"/>
    <property type="evidence" value="ECO:0007669"/>
    <property type="project" value="UniProtKB-KW"/>
</dbReference>
<dbReference type="AlphaFoldDB" id="A0A3D8Q7S7"/>
<gene>
    <name evidence="4" type="ORF">DSM5745_11390</name>
</gene>
<dbReference type="Proteomes" id="UP000256690">
    <property type="component" value="Unassembled WGS sequence"/>
</dbReference>
<dbReference type="STRING" id="1810919.A0A3D8Q7S7"/>
<organism evidence="4 5">
    <name type="scientific">Aspergillus mulundensis</name>
    <dbReference type="NCBI Taxonomy" id="1810919"/>
    <lineage>
        <taxon>Eukaryota</taxon>
        <taxon>Fungi</taxon>
        <taxon>Dikarya</taxon>
        <taxon>Ascomycota</taxon>
        <taxon>Pezizomycotina</taxon>
        <taxon>Eurotiomycetes</taxon>
        <taxon>Eurotiomycetidae</taxon>
        <taxon>Eurotiales</taxon>
        <taxon>Aspergillaceae</taxon>
        <taxon>Aspergillus</taxon>
        <taxon>Aspergillus subgen. Nidulantes</taxon>
    </lineage>
</organism>
<keyword evidence="5" id="KW-1185">Reference proteome</keyword>
<dbReference type="InterPro" id="IPR050593">
    <property type="entry name" value="LovG"/>
</dbReference>
<comment type="caution">
    <text evidence="4">The sequence shown here is derived from an EMBL/GenBank/DDBJ whole genome shotgun (WGS) entry which is preliminary data.</text>
</comment>